<evidence type="ECO:0000313" key="1">
    <source>
        <dbReference type="EMBL" id="KAK2640183.1"/>
    </source>
</evidence>
<reference evidence="1" key="1">
    <citation type="journal article" date="2023" name="Plant J.">
        <title>Genome sequences and population genomics provide insights into the demographic history, inbreeding, and mutation load of two 'living fossil' tree species of Dipteronia.</title>
        <authorList>
            <person name="Feng Y."/>
            <person name="Comes H.P."/>
            <person name="Chen J."/>
            <person name="Zhu S."/>
            <person name="Lu R."/>
            <person name="Zhang X."/>
            <person name="Li P."/>
            <person name="Qiu J."/>
            <person name="Olsen K.M."/>
            <person name="Qiu Y."/>
        </authorList>
    </citation>
    <scope>NUCLEOTIDE SEQUENCE</scope>
    <source>
        <strain evidence="1">KIB01</strain>
    </source>
</reference>
<organism evidence="1 2">
    <name type="scientific">Dipteronia dyeriana</name>
    <dbReference type="NCBI Taxonomy" id="168575"/>
    <lineage>
        <taxon>Eukaryota</taxon>
        <taxon>Viridiplantae</taxon>
        <taxon>Streptophyta</taxon>
        <taxon>Embryophyta</taxon>
        <taxon>Tracheophyta</taxon>
        <taxon>Spermatophyta</taxon>
        <taxon>Magnoliopsida</taxon>
        <taxon>eudicotyledons</taxon>
        <taxon>Gunneridae</taxon>
        <taxon>Pentapetalae</taxon>
        <taxon>rosids</taxon>
        <taxon>malvids</taxon>
        <taxon>Sapindales</taxon>
        <taxon>Sapindaceae</taxon>
        <taxon>Hippocastanoideae</taxon>
        <taxon>Acereae</taxon>
        <taxon>Dipteronia</taxon>
    </lineage>
</organism>
<dbReference type="Proteomes" id="UP001280121">
    <property type="component" value="Unassembled WGS sequence"/>
</dbReference>
<keyword evidence="2" id="KW-1185">Reference proteome</keyword>
<protein>
    <submittedName>
        <fullName evidence="1">Uncharacterized protein</fullName>
    </submittedName>
</protein>
<gene>
    <name evidence="1" type="ORF">Ddye_027978</name>
</gene>
<evidence type="ECO:0000313" key="2">
    <source>
        <dbReference type="Proteomes" id="UP001280121"/>
    </source>
</evidence>
<comment type="caution">
    <text evidence="1">The sequence shown here is derived from an EMBL/GenBank/DDBJ whole genome shotgun (WGS) entry which is preliminary data.</text>
</comment>
<dbReference type="AlphaFoldDB" id="A0AAD9TQL4"/>
<accession>A0AAD9TQL4</accession>
<name>A0AAD9TQL4_9ROSI</name>
<proteinExistence type="predicted"/>
<sequence length="205" mass="22751">MSFRRRVFNSDVVLGASKKEPIIASQSIMSEEAAVAQNAEWKSSLSFVGLLGVCNFRMSYPGYMKYQNLLYSAAMTVPSKAVELYLDLRRLVEDCVRVLCEPTADKLLPDLHPADQHVFTLVLVVTCLENNSHSSKHFEDTPQASHIHLWVQIINENREQILPNTFPSSRKSPLTVVSVFLSPALSITIVKGASLSSFLSPLGLT</sequence>
<dbReference type="EMBL" id="JANJYI010000008">
    <property type="protein sequence ID" value="KAK2640183.1"/>
    <property type="molecule type" value="Genomic_DNA"/>
</dbReference>